<evidence type="ECO:0000259" key="1">
    <source>
        <dbReference type="Pfam" id="PF06985"/>
    </source>
</evidence>
<organism evidence="2 3">
    <name type="scientific">Recurvomyces mirabilis</name>
    <dbReference type="NCBI Taxonomy" id="574656"/>
    <lineage>
        <taxon>Eukaryota</taxon>
        <taxon>Fungi</taxon>
        <taxon>Dikarya</taxon>
        <taxon>Ascomycota</taxon>
        <taxon>Pezizomycotina</taxon>
        <taxon>Dothideomycetes</taxon>
        <taxon>Dothideomycetidae</taxon>
        <taxon>Mycosphaerellales</taxon>
        <taxon>Teratosphaeriaceae</taxon>
        <taxon>Recurvomyces</taxon>
    </lineage>
</organism>
<proteinExistence type="predicted"/>
<dbReference type="InterPro" id="IPR010730">
    <property type="entry name" value="HET"/>
</dbReference>
<dbReference type="AlphaFoldDB" id="A0AAE0WP80"/>
<evidence type="ECO:0000313" key="2">
    <source>
        <dbReference type="EMBL" id="KAK3675337.1"/>
    </source>
</evidence>
<name>A0AAE0WP80_9PEZI</name>
<gene>
    <name evidence="2" type="ORF">LTR78_004847</name>
</gene>
<dbReference type="Pfam" id="PF06985">
    <property type="entry name" value="HET"/>
    <property type="match status" value="1"/>
</dbReference>
<dbReference type="PANTHER" id="PTHR24148">
    <property type="entry name" value="ANKYRIN REPEAT DOMAIN-CONTAINING PROTEIN 39 HOMOLOG-RELATED"/>
    <property type="match status" value="1"/>
</dbReference>
<dbReference type="InterPro" id="IPR052895">
    <property type="entry name" value="HetReg/Transcr_Mod"/>
</dbReference>
<dbReference type="EMBL" id="JAUTXT010000015">
    <property type="protein sequence ID" value="KAK3675337.1"/>
    <property type="molecule type" value="Genomic_DNA"/>
</dbReference>
<comment type="caution">
    <text evidence="2">The sequence shown here is derived from an EMBL/GenBank/DDBJ whole genome shotgun (WGS) entry which is preliminary data.</text>
</comment>
<protein>
    <recommendedName>
        <fullName evidence="1">Heterokaryon incompatibility domain-containing protein</fullName>
    </recommendedName>
</protein>
<dbReference type="PANTHER" id="PTHR24148:SF64">
    <property type="entry name" value="HETEROKARYON INCOMPATIBILITY DOMAIN-CONTAINING PROTEIN"/>
    <property type="match status" value="1"/>
</dbReference>
<feature type="domain" description="Heterokaryon incompatibility" evidence="1">
    <location>
        <begin position="59"/>
        <end position="213"/>
    </location>
</feature>
<dbReference type="Proteomes" id="UP001274830">
    <property type="component" value="Unassembled WGS sequence"/>
</dbReference>
<sequence length="526" mass="59398">MAETERNLAALTLGPLYHKLDPGRQEIRLLVLKPAASSEEEVRCMVQHTSLKSRPRAKYETISYVWGDPTVQSTILIQDERVLIPANAAVVLRRFRKKAEDRVLWIDAVCINQHDIDERSQQVALMAEVYFYPTQGLIRIGECSDPTKKLRRSVELVLADAANETDNFRSFATTVRSTTGGLVPMGNGSLPAGADIGLLLRMLNMPWFGRVWASKPKDRVFGMLGLYQRLVNETIPPGLRPDYSRSLTDILIDVVRAMIDNSYTLDFFDRVSYPWQAESSSLHDRPVPTWLPPFHRRRDRMLDAPLLSTRFNAHNYKPITIPPRLWISPGVLILVGFQVSRVDRISSEYPLNVLDDGIDDVAWRWMAEAQTELDATSEVRRTALASSIILGSNLFDCTIQPDAALRAYDKLIRDSAQGLSMQAQLANVDDDDVIMPGMYLQSSSRCLHRRCFSLEDGRIGAGPAEMDVGDVVVILYGCRWPLVLLEMPIPGHYLVRSAAYVHDIMEGTAVILHEMRHGRDEVFFLH</sequence>
<evidence type="ECO:0000313" key="3">
    <source>
        <dbReference type="Proteomes" id="UP001274830"/>
    </source>
</evidence>
<dbReference type="Pfam" id="PF26639">
    <property type="entry name" value="Het-6_barrel"/>
    <property type="match status" value="1"/>
</dbReference>
<accession>A0AAE0WP80</accession>
<keyword evidence="3" id="KW-1185">Reference proteome</keyword>
<reference evidence="2" key="1">
    <citation type="submission" date="2023-07" db="EMBL/GenBank/DDBJ databases">
        <title>Black Yeasts Isolated from many extreme environments.</title>
        <authorList>
            <person name="Coleine C."/>
            <person name="Stajich J.E."/>
            <person name="Selbmann L."/>
        </authorList>
    </citation>
    <scope>NUCLEOTIDE SEQUENCE</scope>
    <source>
        <strain evidence="2">CCFEE 5485</strain>
    </source>
</reference>